<dbReference type="Proteomes" id="UP001158576">
    <property type="component" value="Chromosome XSR"/>
</dbReference>
<protein>
    <submittedName>
        <fullName evidence="1">Oidioi.mRNA.OKI2018_I69.XSR.g15744.t2.cds</fullName>
    </submittedName>
</protein>
<dbReference type="EMBL" id="OU015569">
    <property type="protein sequence ID" value="CAG5098521.1"/>
    <property type="molecule type" value="Genomic_DNA"/>
</dbReference>
<accession>A0ABN7SIW2</accession>
<dbReference type="PANTHER" id="PTHR15599:SF1">
    <property type="entry name" value="RADIAL SPOKE HEAD 14 HOMOLOG"/>
    <property type="match status" value="1"/>
</dbReference>
<organism evidence="1 2">
    <name type="scientific">Oikopleura dioica</name>
    <name type="common">Tunicate</name>
    <dbReference type="NCBI Taxonomy" id="34765"/>
    <lineage>
        <taxon>Eukaryota</taxon>
        <taxon>Metazoa</taxon>
        <taxon>Chordata</taxon>
        <taxon>Tunicata</taxon>
        <taxon>Appendicularia</taxon>
        <taxon>Copelata</taxon>
        <taxon>Oikopleuridae</taxon>
        <taxon>Oikopleura</taxon>
    </lineage>
</organism>
<sequence length="342" mass="38698">MSLPRVSRTLPPHLDPTKSELAFEERMFPKLNAEIQFDRDQETRERALKSLCDLSHNQVKAYQICSLGLMDSIGKILDDPNDLCRELATEIFAVMCTHNIGRDAALKFIPKLSELFSEKNENTRKNVHKALYYSSELIRGVTQMIEKKLIPVFINLLKTEIDDVRCWIIQTFHNCLRFASDEALQNQGFETLKELLEVDNEIIVEYTLRSLAEITFNSAGKARANSDEKLADFLITIIKNKKRGVEVRSAACAALGSVSITSHGKIKSVDCKALPPLCDLLQEDNSEAKLMSLTCISILSEVPDGRAYMLERADLIRPYIMSKDDLVATAAKECMRVIQWKP</sequence>
<dbReference type="SUPFAM" id="SSF48371">
    <property type="entry name" value="ARM repeat"/>
    <property type="match status" value="1"/>
</dbReference>
<dbReference type="InterPro" id="IPR042856">
    <property type="entry name" value="RSP14"/>
</dbReference>
<dbReference type="PANTHER" id="PTHR15599">
    <property type="entry name" value="RTDR1"/>
    <property type="match status" value="1"/>
</dbReference>
<dbReference type="Gene3D" id="1.25.10.10">
    <property type="entry name" value="Leucine-rich Repeat Variant"/>
    <property type="match status" value="1"/>
</dbReference>
<gene>
    <name evidence="1" type="ORF">OKIOD_LOCUS7302</name>
</gene>
<dbReference type="InterPro" id="IPR016024">
    <property type="entry name" value="ARM-type_fold"/>
</dbReference>
<name>A0ABN7SIW2_OIKDI</name>
<keyword evidence="2" id="KW-1185">Reference proteome</keyword>
<evidence type="ECO:0000313" key="2">
    <source>
        <dbReference type="Proteomes" id="UP001158576"/>
    </source>
</evidence>
<evidence type="ECO:0000313" key="1">
    <source>
        <dbReference type="EMBL" id="CAG5098521.1"/>
    </source>
</evidence>
<reference evidence="1 2" key="1">
    <citation type="submission" date="2021-04" db="EMBL/GenBank/DDBJ databases">
        <authorList>
            <person name="Bliznina A."/>
        </authorList>
    </citation>
    <scope>NUCLEOTIDE SEQUENCE [LARGE SCALE GENOMIC DNA]</scope>
</reference>
<dbReference type="InterPro" id="IPR011989">
    <property type="entry name" value="ARM-like"/>
</dbReference>
<proteinExistence type="predicted"/>